<accession>A0A0G0K7D7</accession>
<comment type="caution">
    <text evidence="2">The sequence shown here is derived from an EMBL/GenBank/DDBJ whole genome shotgun (WGS) entry which is preliminary data.</text>
</comment>
<dbReference type="AlphaFoldDB" id="A0A0G0K7D7"/>
<keyword evidence="1" id="KW-0472">Membrane</keyword>
<evidence type="ECO:0000256" key="1">
    <source>
        <dbReference type="SAM" id="Phobius"/>
    </source>
</evidence>
<dbReference type="Proteomes" id="UP000034181">
    <property type="component" value="Unassembled WGS sequence"/>
</dbReference>
<gene>
    <name evidence="2" type="ORF">US96_C0027G0011</name>
</gene>
<sequence length="52" mass="5548">MAKKHKSFKLHTKQNEMGVVMFSLLAGVIGVIIGGFLMFSETGQQVLGAVAP</sequence>
<organism evidence="2 3">
    <name type="scientific">Candidatus Woesebacteria bacterium GW2011_GWB1_38_5b</name>
    <dbReference type="NCBI Taxonomy" id="1618569"/>
    <lineage>
        <taxon>Bacteria</taxon>
        <taxon>Candidatus Woeseibacteriota</taxon>
    </lineage>
</organism>
<keyword evidence="1" id="KW-1133">Transmembrane helix</keyword>
<name>A0A0G0K7D7_9BACT</name>
<keyword evidence="1" id="KW-0812">Transmembrane</keyword>
<reference evidence="2 3" key="1">
    <citation type="journal article" date="2015" name="Nature">
        <title>rRNA introns, odd ribosomes, and small enigmatic genomes across a large radiation of phyla.</title>
        <authorList>
            <person name="Brown C.T."/>
            <person name="Hug L.A."/>
            <person name="Thomas B.C."/>
            <person name="Sharon I."/>
            <person name="Castelle C.J."/>
            <person name="Singh A."/>
            <person name="Wilkins M.J."/>
            <person name="Williams K.H."/>
            <person name="Banfield J.F."/>
        </authorList>
    </citation>
    <scope>NUCLEOTIDE SEQUENCE [LARGE SCALE GENOMIC DNA]</scope>
</reference>
<evidence type="ECO:0000313" key="2">
    <source>
        <dbReference type="EMBL" id="KKQ74742.1"/>
    </source>
</evidence>
<feature type="transmembrane region" description="Helical" evidence="1">
    <location>
        <begin position="20"/>
        <end position="39"/>
    </location>
</feature>
<proteinExistence type="predicted"/>
<dbReference type="EMBL" id="LBUZ01000027">
    <property type="protein sequence ID" value="KKQ74742.1"/>
    <property type="molecule type" value="Genomic_DNA"/>
</dbReference>
<protein>
    <submittedName>
        <fullName evidence="2">Uncharacterized protein</fullName>
    </submittedName>
</protein>
<evidence type="ECO:0000313" key="3">
    <source>
        <dbReference type="Proteomes" id="UP000034181"/>
    </source>
</evidence>